<dbReference type="AlphaFoldDB" id="A0A8H6J9K1"/>
<evidence type="ECO:0000313" key="8">
    <source>
        <dbReference type="Proteomes" id="UP000654918"/>
    </source>
</evidence>
<evidence type="ECO:0000256" key="4">
    <source>
        <dbReference type="ARBA" id="ARBA00022786"/>
    </source>
</evidence>
<comment type="caution">
    <text evidence="7">The sequence shown here is derived from an EMBL/GenBank/DDBJ whole genome shotgun (WGS) entry which is preliminary data.</text>
</comment>
<keyword evidence="4" id="KW-0833">Ubl conjugation pathway</keyword>
<keyword evidence="5" id="KW-0378">Hydrolase</keyword>
<name>A0A8H6J9K1_9PEZI</name>
<dbReference type="GO" id="GO:0004843">
    <property type="term" value="F:cysteine-type deubiquitinase activity"/>
    <property type="evidence" value="ECO:0007669"/>
    <property type="project" value="UniProtKB-EC"/>
</dbReference>
<evidence type="ECO:0000256" key="2">
    <source>
        <dbReference type="ARBA" id="ARBA00012759"/>
    </source>
</evidence>
<evidence type="ECO:0000313" key="7">
    <source>
        <dbReference type="EMBL" id="KAF6808990.1"/>
    </source>
</evidence>
<dbReference type="InterPro" id="IPR051346">
    <property type="entry name" value="OTU_Deubiquitinase"/>
</dbReference>
<dbReference type="GO" id="GO:0006508">
    <property type="term" value="P:proteolysis"/>
    <property type="evidence" value="ECO:0007669"/>
    <property type="project" value="UniProtKB-KW"/>
</dbReference>
<evidence type="ECO:0000256" key="3">
    <source>
        <dbReference type="ARBA" id="ARBA00022670"/>
    </source>
</evidence>
<dbReference type="EC" id="3.4.19.12" evidence="2"/>
<protein>
    <recommendedName>
        <fullName evidence="2">ubiquitinyl hydrolase 1</fullName>
        <ecNumber evidence="2">3.4.19.12</ecNumber>
    </recommendedName>
</protein>
<accession>A0A8H6J9K1</accession>
<dbReference type="PANTHER" id="PTHR13367:SF34">
    <property type="match status" value="1"/>
</dbReference>
<organism evidence="7 8">
    <name type="scientific">Colletotrichum plurivorum</name>
    <dbReference type="NCBI Taxonomy" id="2175906"/>
    <lineage>
        <taxon>Eukaryota</taxon>
        <taxon>Fungi</taxon>
        <taxon>Dikarya</taxon>
        <taxon>Ascomycota</taxon>
        <taxon>Pezizomycotina</taxon>
        <taxon>Sordariomycetes</taxon>
        <taxon>Hypocreomycetidae</taxon>
        <taxon>Glomerellales</taxon>
        <taxon>Glomerellaceae</taxon>
        <taxon>Colletotrichum</taxon>
        <taxon>Colletotrichum orchidearum species complex</taxon>
    </lineage>
</organism>
<proteinExistence type="predicted"/>
<sequence>MPKRKPTSQTDAEALVDMVTHLQPPIRVILDVGAQILELDNLGVAKRWLETTGDHESTQAVIFCDEDDQLCVVDRRGRVESFQTSPFAGQTDVCLVFLDEAHTRGTDLKLPAGYRAVVTLGASLWAGWSPVLSRG</sequence>
<evidence type="ECO:0000256" key="6">
    <source>
        <dbReference type="ARBA" id="ARBA00022807"/>
    </source>
</evidence>
<gene>
    <name evidence="7" type="ORF">CPLU01_15580</name>
</gene>
<dbReference type="EMBL" id="WIGO01000553">
    <property type="protein sequence ID" value="KAF6808990.1"/>
    <property type="molecule type" value="Genomic_DNA"/>
</dbReference>
<keyword evidence="6" id="KW-0788">Thiol protease</keyword>
<keyword evidence="3" id="KW-0645">Protease</keyword>
<keyword evidence="8" id="KW-1185">Reference proteome</keyword>
<evidence type="ECO:0000256" key="1">
    <source>
        <dbReference type="ARBA" id="ARBA00000707"/>
    </source>
</evidence>
<dbReference type="PANTHER" id="PTHR13367">
    <property type="entry name" value="UBIQUITIN THIOESTERASE"/>
    <property type="match status" value="1"/>
</dbReference>
<comment type="catalytic activity">
    <reaction evidence="1">
        <text>Thiol-dependent hydrolysis of ester, thioester, amide, peptide and isopeptide bonds formed by the C-terminal Gly of ubiquitin (a 76-residue protein attached to proteins as an intracellular targeting signal).</text>
        <dbReference type="EC" id="3.4.19.12"/>
    </reaction>
</comment>
<reference evidence="7" key="1">
    <citation type="journal article" date="2020" name="Phytopathology">
        <title>Genome Sequence Resources of Colletotrichum truncatum, C. plurivorum, C. musicola, and C. sojae: Four Species Pathogenic to Soybean (Glycine max).</title>
        <authorList>
            <person name="Rogerio F."/>
            <person name="Boufleur T.R."/>
            <person name="Ciampi-Guillardi M."/>
            <person name="Sukno S.A."/>
            <person name="Thon M.R."/>
            <person name="Massola Junior N.S."/>
            <person name="Baroncelli R."/>
        </authorList>
    </citation>
    <scope>NUCLEOTIDE SEQUENCE</scope>
    <source>
        <strain evidence="7">LFN00145</strain>
    </source>
</reference>
<evidence type="ECO:0000256" key="5">
    <source>
        <dbReference type="ARBA" id="ARBA00022801"/>
    </source>
</evidence>
<dbReference type="Proteomes" id="UP000654918">
    <property type="component" value="Unassembled WGS sequence"/>
</dbReference>